<dbReference type="GO" id="GO:0000395">
    <property type="term" value="P:mRNA 5'-splice site recognition"/>
    <property type="evidence" value="ECO:0007669"/>
    <property type="project" value="TreeGrafter"/>
</dbReference>
<evidence type="ECO:0000256" key="5">
    <source>
        <dbReference type="ARBA" id="ARBA00023242"/>
    </source>
</evidence>
<evidence type="ECO:0000256" key="3">
    <source>
        <dbReference type="ARBA" id="ARBA00022737"/>
    </source>
</evidence>
<dbReference type="OrthoDB" id="10265668at2759"/>
<keyword evidence="4" id="KW-0508">mRNA splicing</keyword>
<evidence type="ECO:0000313" key="7">
    <source>
        <dbReference type="Proteomes" id="UP000245207"/>
    </source>
</evidence>
<dbReference type="GO" id="GO:0005685">
    <property type="term" value="C:U1 snRNP"/>
    <property type="evidence" value="ECO:0007669"/>
    <property type="project" value="TreeGrafter"/>
</dbReference>
<dbReference type="PANTHER" id="PTHR17204:SF26">
    <property type="entry name" value="PRE-MRNA-PROCESSING FACTOR 39-2"/>
    <property type="match status" value="1"/>
</dbReference>
<dbReference type="GO" id="GO:0000243">
    <property type="term" value="C:commitment complex"/>
    <property type="evidence" value="ECO:0007669"/>
    <property type="project" value="TreeGrafter"/>
</dbReference>
<keyword evidence="7" id="KW-1185">Reference proteome</keyword>
<dbReference type="EMBL" id="PKPP01004930">
    <property type="protein sequence ID" value="PWA62162.1"/>
    <property type="molecule type" value="Genomic_DNA"/>
</dbReference>
<comment type="caution">
    <text evidence="6">The sequence shown here is derived from an EMBL/GenBank/DDBJ whole genome shotgun (WGS) entry which is preliminary data.</text>
</comment>
<accession>A0A2U1MLS5</accession>
<dbReference type="Gene3D" id="1.25.40.10">
    <property type="entry name" value="Tetratricopeptide repeat domain"/>
    <property type="match status" value="2"/>
</dbReference>
<dbReference type="GO" id="GO:0030627">
    <property type="term" value="F:pre-mRNA 5'-splice site binding"/>
    <property type="evidence" value="ECO:0007669"/>
    <property type="project" value="TreeGrafter"/>
</dbReference>
<keyword evidence="3" id="KW-0677">Repeat</keyword>
<evidence type="ECO:0000256" key="4">
    <source>
        <dbReference type="ARBA" id="ARBA00023187"/>
    </source>
</evidence>
<evidence type="ECO:0000313" key="6">
    <source>
        <dbReference type="EMBL" id="PWA62162.1"/>
    </source>
</evidence>
<reference evidence="6 7" key="1">
    <citation type="journal article" date="2018" name="Mol. Plant">
        <title>The genome of Artemisia annua provides insight into the evolution of Asteraceae family and artemisinin biosynthesis.</title>
        <authorList>
            <person name="Shen Q."/>
            <person name="Zhang L."/>
            <person name="Liao Z."/>
            <person name="Wang S."/>
            <person name="Yan T."/>
            <person name="Shi P."/>
            <person name="Liu M."/>
            <person name="Fu X."/>
            <person name="Pan Q."/>
            <person name="Wang Y."/>
            <person name="Lv Z."/>
            <person name="Lu X."/>
            <person name="Zhang F."/>
            <person name="Jiang W."/>
            <person name="Ma Y."/>
            <person name="Chen M."/>
            <person name="Hao X."/>
            <person name="Li L."/>
            <person name="Tang Y."/>
            <person name="Lv G."/>
            <person name="Zhou Y."/>
            <person name="Sun X."/>
            <person name="Brodelius P.E."/>
            <person name="Rose J.K.C."/>
            <person name="Tang K."/>
        </authorList>
    </citation>
    <scope>NUCLEOTIDE SEQUENCE [LARGE SCALE GENOMIC DNA]</scope>
    <source>
        <strain evidence="7">cv. Huhao1</strain>
        <tissue evidence="6">Leaf</tissue>
    </source>
</reference>
<dbReference type="InterPro" id="IPR011990">
    <property type="entry name" value="TPR-like_helical_dom_sf"/>
</dbReference>
<dbReference type="Proteomes" id="UP000245207">
    <property type="component" value="Unassembled WGS sequence"/>
</dbReference>
<dbReference type="InterPro" id="IPR003107">
    <property type="entry name" value="HAT"/>
</dbReference>
<dbReference type="SMART" id="SM00386">
    <property type="entry name" value="HAT"/>
    <property type="match status" value="3"/>
</dbReference>
<keyword evidence="2" id="KW-0507">mRNA processing</keyword>
<dbReference type="GO" id="GO:0071004">
    <property type="term" value="C:U2-type prespliceosome"/>
    <property type="evidence" value="ECO:0007669"/>
    <property type="project" value="TreeGrafter"/>
</dbReference>
<proteinExistence type="predicted"/>
<comment type="subcellular location">
    <subcellularLocation>
        <location evidence="1">Nucleus</location>
    </subcellularLocation>
</comment>
<dbReference type="SUPFAM" id="SSF48452">
    <property type="entry name" value="TPR-like"/>
    <property type="match status" value="2"/>
</dbReference>
<dbReference type="STRING" id="35608.A0A2U1MLS5"/>
<evidence type="ECO:0000256" key="1">
    <source>
        <dbReference type="ARBA" id="ARBA00004123"/>
    </source>
</evidence>
<dbReference type="Pfam" id="PF23240">
    <property type="entry name" value="HAT_PRP39_N"/>
    <property type="match status" value="2"/>
</dbReference>
<evidence type="ECO:0000256" key="2">
    <source>
        <dbReference type="ARBA" id="ARBA00022664"/>
    </source>
</evidence>
<gene>
    <name evidence="6" type="ORF">CTI12_AA365990</name>
</gene>
<name>A0A2U1MLS5_ARTAN</name>
<dbReference type="AlphaFoldDB" id="A0A2U1MLS5"/>
<sequence length="178" mass="20790">MAIRVVYFFDSKTNALKPPDNIKAISSAYKSFLSWFPLCHGYWKKYEDHMVRLCKVEKAVEVYEEAVQSCFWVKSVDLKNRLYCKIIFTLLQDNIKAISSAYKSFLSWFPLCHGYWKKYEDHMVRLCKVEKAVEVYEEAVQSTTYSIGLCFKEFADFVEEDMSCASGNLELHAAYSNI</sequence>
<keyword evidence="5" id="KW-0539">Nucleus</keyword>
<dbReference type="PANTHER" id="PTHR17204">
    <property type="entry name" value="PRE-MRNA PROCESSING PROTEIN PRP39-RELATED"/>
    <property type="match status" value="1"/>
</dbReference>
<organism evidence="6 7">
    <name type="scientific">Artemisia annua</name>
    <name type="common">Sweet wormwood</name>
    <dbReference type="NCBI Taxonomy" id="35608"/>
    <lineage>
        <taxon>Eukaryota</taxon>
        <taxon>Viridiplantae</taxon>
        <taxon>Streptophyta</taxon>
        <taxon>Embryophyta</taxon>
        <taxon>Tracheophyta</taxon>
        <taxon>Spermatophyta</taxon>
        <taxon>Magnoliopsida</taxon>
        <taxon>eudicotyledons</taxon>
        <taxon>Gunneridae</taxon>
        <taxon>Pentapetalae</taxon>
        <taxon>asterids</taxon>
        <taxon>campanulids</taxon>
        <taxon>Asterales</taxon>
        <taxon>Asteraceae</taxon>
        <taxon>Asteroideae</taxon>
        <taxon>Anthemideae</taxon>
        <taxon>Artemisiinae</taxon>
        <taxon>Artemisia</taxon>
    </lineage>
</organism>
<protein>
    <submittedName>
        <fullName evidence="6">RNA-processing protein, HAT helix</fullName>
    </submittedName>
</protein>